<evidence type="ECO:0000313" key="2">
    <source>
        <dbReference type="Proteomes" id="UP000054630"/>
    </source>
</evidence>
<gene>
    <name evidence="1" type="ORF">T07_13351</name>
</gene>
<sequence>MTPGTARFLTTITGTCLLQQPSYSGTTPTKRMHIRRSCASSIVAVSLSKGSTPEATCQRNSGIT</sequence>
<reference evidence="1 2" key="1">
    <citation type="submission" date="2015-01" db="EMBL/GenBank/DDBJ databases">
        <title>Evolution of Trichinella species and genotypes.</title>
        <authorList>
            <person name="Korhonen P.K."/>
            <person name="Edoardo P."/>
            <person name="Giuseppe L.R."/>
            <person name="Gasser R.B."/>
        </authorList>
    </citation>
    <scope>NUCLEOTIDE SEQUENCE [LARGE SCALE GENOMIC DNA]</scope>
    <source>
        <strain evidence="1">ISS37</strain>
    </source>
</reference>
<comment type="caution">
    <text evidence="1">The sequence shown here is derived from an EMBL/GenBank/DDBJ whole genome shotgun (WGS) entry which is preliminary data.</text>
</comment>
<proteinExistence type="predicted"/>
<dbReference type="Proteomes" id="UP000054630">
    <property type="component" value="Unassembled WGS sequence"/>
</dbReference>
<dbReference type="EMBL" id="JYDL01000053">
    <property type="protein sequence ID" value="KRX20006.1"/>
    <property type="molecule type" value="Genomic_DNA"/>
</dbReference>
<protein>
    <submittedName>
        <fullName evidence="1">Uncharacterized protein</fullName>
    </submittedName>
</protein>
<dbReference type="AlphaFoldDB" id="A0A0V0RZS1"/>
<name>A0A0V0RZS1_9BILA</name>
<organism evidence="1 2">
    <name type="scientific">Trichinella nelsoni</name>
    <dbReference type="NCBI Taxonomy" id="6336"/>
    <lineage>
        <taxon>Eukaryota</taxon>
        <taxon>Metazoa</taxon>
        <taxon>Ecdysozoa</taxon>
        <taxon>Nematoda</taxon>
        <taxon>Enoplea</taxon>
        <taxon>Dorylaimia</taxon>
        <taxon>Trichinellida</taxon>
        <taxon>Trichinellidae</taxon>
        <taxon>Trichinella</taxon>
    </lineage>
</organism>
<dbReference type="STRING" id="6336.A0A0V0RZS1"/>
<keyword evidence="2" id="KW-1185">Reference proteome</keyword>
<accession>A0A0V0RZS1</accession>
<evidence type="ECO:0000313" key="1">
    <source>
        <dbReference type="EMBL" id="KRX20006.1"/>
    </source>
</evidence>